<feature type="domain" description="C-glycoside deglycosidase beta subunit" evidence="5">
    <location>
        <begin position="2"/>
        <end position="114"/>
    </location>
</feature>
<organism evidence="6 7">
    <name type="scientific">Actinomyces respiraculi</name>
    <dbReference type="NCBI Taxonomy" id="2744574"/>
    <lineage>
        <taxon>Bacteria</taxon>
        <taxon>Bacillati</taxon>
        <taxon>Actinomycetota</taxon>
        <taxon>Actinomycetes</taxon>
        <taxon>Actinomycetales</taxon>
        <taxon>Actinomycetaceae</taxon>
        <taxon>Actinomyces</taxon>
    </lineage>
</organism>
<dbReference type="GO" id="GO:0016829">
    <property type="term" value="F:lyase activity"/>
    <property type="evidence" value="ECO:0007669"/>
    <property type="project" value="UniProtKB-KW"/>
</dbReference>
<gene>
    <name evidence="6" type="ORF">ID810_11090</name>
</gene>
<evidence type="ECO:0000256" key="1">
    <source>
        <dbReference type="ARBA" id="ARBA00023239"/>
    </source>
</evidence>
<evidence type="ECO:0000313" key="7">
    <source>
        <dbReference type="Proteomes" id="UP000594637"/>
    </source>
</evidence>
<dbReference type="EMBL" id="CP063989">
    <property type="protein sequence ID" value="QPL05244.1"/>
    <property type="molecule type" value="Genomic_DNA"/>
</dbReference>
<dbReference type="Pfam" id="PF19906">
    <property type="entry name" value="CGDB"/>
    <property type="match status" value="1"/>
</dbReference>
<dbReference type="KEGG" id="arep:ID810_11090"/>
<dbReference type="InterPro" id="IPR045959">
    <property type="entry name" value="CGDB"/>
</dbReference>
<protein>
    <recommendedName>
        <fullName evidence="4">C-deglycosylation enzyme beta subunit</fullName>
    </recommendedName>
</protein>
<evidence type="ECO:0000259" key="5">
    <source>
        <dbReference type="Pfam" id="PF19906"/>
    </source>
</evidence>
<keyword evidence="1" id="KW-0456">Lyase</keyword>
<evidence type="ECO:0000313" key="6">
    <source>
        <dbReference type="EMBL" id="QPL05244.1"/>
    </source>
</evidence>
<evidence type="ECO:0000256" key="4">
    <source>
        <dbReference type="ARBA" id="ARBA00047208"/>
    </source>
</evidence>
<sequence length="131" mass="14700">MFNEMIIREGSVRNVVADDGTVTGFSFETHLPYYRGLGLSMVEVPEVRVDGEAVAEEDLRLTYNGVTRTFAELADVSDVRWELRTFATITVLQEGGLADGEHEIAVNLRLRVSYLPFISENRCTRTVTVRA</sequence>
<reference evidence="6 7" key="1">
    <citation type="submission" date="2020-11" db="EMBL/GenBank/DDBJ databases">
        <title>Actinomyces sp. ZJ750.</title>
        <authorList>
            <person name="Zhou J."/>
        </authorList>
    </citation>
    <scope>NUCLEOTIDE SEQUENCE [LARGE SCALE GENOMIC DNA]</scope>
    <source>
        <strain evidence="6 7">ZJ750</strain>
    </source>
</reference>
<dbReference type="Proteomes" id="UP000594637">
    <property type="component" value="Chromosome"/>
</dbReference>
<comment type="similarity">
    <text evidence="3">Belongs to the C-glycoside deglycosidase beta subunit family.</text>
</comment>
<evidence type="ECO:0000256" key="3">
    <source>
        <dbReference type="ARBA" id="ARBA00046336"/>
    </source>
</evidence>
<accession>A0A7T0PW08</accession>
<proteinExistence type="inferred from homology"/>
<keyword evidence="2" id="KW-0119">Carbohydrate metabolism</keyword>
<dbReference type="AlphaFoldDB" id="A0A7T0PW08"/>
<dbReference type="RefSeq" id="WP_166857219.1">
    <property type="nucleotide sequence ID" value="NZ_CP063989.1"/>
</dbReference>
<name>A0A7T0PW08_9ACTO</name>
<keyword evidence="7" id="KW-1185">Reference proteome</keyword>
<evidence type="ECO:0000256" key="2">
    <source>
        <dbReference type="ARBA" id="ARBA00023277"/>
    </source>
</evidence>